<dbReference type="SUPFAM" id="SSF53822">
    <property type="entry name" value="Periplasmic binding protein-like I"/>
    <property type="match status" value="1"/>
</dbReference>
<dbReference type="RefSeq" id="WP_176515392.1">
    <property type="nucleotide sequence ID" value="NZ_CP060529.1"/>
</dbReference>
<dbReference type="InterPro" id="IPR051010">
    <property type="entry name" value="BCAA_transport"/>
</dbReference>
<dbReference type="AlphaFoldDB" id="A0A7W2QKI9"/>
<dbReference type="PANTHER" id="PTHR30483:SF6">
    <property type="entry name" value="PERIPLASMIC BINDING PROTEIN OF ABC TRANSPORTER FOR NATURAL AMINO ACIDS"/>
    <property type="match status" value="1"/>
</dbReference>
<dbReference type="InterPro" id="IPR028081">
    <property type="entry name" value="Leu-bd"/>
</dbReference>
<dbReference type="CDD" id="cd06268">
    <property type="entry name" value="PBP1_ABC_transporter_LIVBP-like"/>
    <property type="match status" value="1"/>
</dbReference>
<evidence type="ECO:0000256" key="1">
    <source>
        <dbReference type="ARBA" id="ARBA00010062"/>
    </source>
</evidence>
<accession>A0A7W2QKI9</accession>
<dbReference type="Gene3D" id="3.40.50.2300">
    <property type="match status" value="2"/>
</dbReference>
<evidence type="ECO:0000313" key="5">
    <source>
        <dbReference type="Proteomes" id="UP000553948"/>
    </source>
</evidence>
<dbReference type="Proteomes" id="UP000553948">
    <property type="component" value="Unassembled WGS sequence"/>
</dbReference>
<keyword evidence="2" id="KW-0732">Signal</keyword>
<dbReference type="EMBL" id="JACGDG010000019">
    <property type="protein sequence ID" value="MBA6118045.1"/>
    <property type="molecule type" value="Genomic_DNA"/>
</dbReference>
<evidence type="ECO:0000256" key="2">
    <source>
        <dbReference type="ARBA" id="ARBA00022729"/>
    </source>
</evidence>
<comment type="similarity">
    <text evidence="1">Belongs to the leucine-binding protein family.</text>
</comment>
<gene>
    <name evidence="4" type="ORF">H4C47_20220</name>
</gene>
<feature type="domain" description="Leucine-binding protein" evidence="3">
    <location>
        <begin position="45"/>
        <end position="162"/>
    </location>
</feature>
<evidence type="ECO:0000259" key="3">
    <source>
        <dbReference type="Pfam" id="PF13458"/>
    </source>
</evidence>
<name>A0A7W2QKI9_PSEPU</name>
<dbReference type="InterPro" id="IPR028082">
    <property type="entry name" value="Peripla_BP_I"/>
</dbReference>
<dbReference type="PANTHER" id="PTHR30483">
    <property type="entry name" value="LEUCINE-SPECIFIC-BINDING PROTEIN"/>
    <property type="match status" value="1"/>
</dbReference>
<evidence type="ECO:0000313" key="4">
    <source>
        <dbReference type="EMBL" id="MBA6118045.1"/>
    </source>
</evidence>
<dbReference type="Pfam" id="PF13458">
    <property type="entry name" value="Peripla_BP_6"/>
    <property type="match status" value="1"/>
</dbReference>
<sequence length="309" mass="34039">MAPDILKPRLQVGVSAVFDPEVTPHARTFLHAIATSRNQLAALDQVCWHWCDDGADPARGAQVARYMIDRQVDLVIGHFSSDAALAAAPLYRAADIALITPAATVDRLTDYDNVLRLCPSDRQIAADLTTWVYRQGWRRVYVSADDSAHGQALAAAIVRAMPGCALTRSDDPGHADVEVFAGRLRPSREHWQSRRRAGQRWPLVLTDDAASAHLGAAQLDDKQTWVIGFDTDPGAGPTQTYLQESLRLLRLVASLAPEPWPSRKALLQKLQEGLLATFDEPLLFERGEYLGSATRLWRVGQRGLEPPPT</sequence>
<organism evidence="4 5">
    <name type="scientific">Pseudomonas putida</name>
    <name type="common">Arthrobacter siderocapsulatus</name>
    <dbReference type="NCBI Taxonomy" id="303"/>
    <lineage>
        <taxon>Bacteria</taxon>
        <taxon>Pseudomonadati</taxon>
        <taxon>Pseudomonadota</taxon>
        <taxon>Gammaproteobacteria</taxon>
        <taxon>Pseudomonadales</taxon>
        <taxon>Pseudomonadaceae</taxon>
        <taxon>Pseudomonas</taxon>
    </lineage>
</organism>
<protein>
    <submittedName>
        <fullName evidence="4">Amino acid ABC transporter substrate-binding protein</fullName>
    </submittedName>
</protein>
<proteinExistence type="inferred from homology"/>
<reference evidence="4 5" key="1">
    <citation type="submission" date="2020-07" db="EMBL/GenBank/DDBJ databases">
        <title>Diversity of carbapenemase encoding genes among Pseudomonas putida group clinical isolates in a tertiary Brazilian hospital.</title>
        <authorList>
            <person name="Alberto-Lei F."/>
            <person name="Nodari C.S."/>
            <person name="Streling A.P."/>
            <person name="Paulino J.T."/>
            <person name="Bessa-Neto F.O."/>
            <person name="Cayo R."/>
            <person name="Gales A.C."/>
        </authorList>
    </citation>
    <scope>NUCLEOTIDE SEQUENCE [LARGE SCALE GENOMIC DNA]</scope>
    <source>
        <strain evidence="4 5">12464</strain>
    </source>
</reference>
<comment type="caution">
    <text evidence="4">The sequence shown here is derived from an EMBL/GenBank/DDBJ whole genome shotgun (WGS) entry which is preliminary data.</text>
</comment>